<name>A0ABS6VVW9_9GAMM</name>
<dbReference type="Proteomes" id="UP001166291">
    <property type="component" value="Unassembled WGS sequence"/>
</dbReference>
<protein>
    <recommendedName>
        <fullName evidence="3">DUF721 domain-containing protein</fullName>
    </recommendedName>
</protein>
<sequence length="99" mass="11767">MPKSRQAKRLKKAKNRRLIMEYWTDKPIRQFCRHLYPRSLQWIAKVISETPSGAVDEYTFVPDKEMFLNEFLGFINDELINIIEDDAVNCGIRVYVKTK</sequence>
<dbReference type="RefSeq" id="WP_219044401.1">
    <property type="nucleotide sequence ID" value="NZ_JAHWDQ010000004.1"/>
</dbReference>
<evidence type="ECO:0008006" key="3">
    <source>
        <dbReference type="Google" id="ProtNLM"/>
    </source>
</evidence>
<gene>
    <name evidence="1" type="ORF">KXJ70_15315</name>
</gene>
<evidence type="ECO:0000313" key="1">
    <source>
        <dbReference type="EMBL" id="MBW2942164.1"/>
    </source>
</evidence>
<organism evidence="1 2">
    <name type="scientific">Zhongshania aquimaris</name>
    <dbReference type="NCBI Taxonomy" id="2857107"/>
    <lineage>
        <taxon>Bacteria</taxon>
        <taxon>Pseudomonadati</taxon>
        <taxon>Pseudomonadota</taxon>
        <taxon>Gammaproteobacteria</taxon>
        <taxon>Cellvibrionales</taxon>
        <taxon>Spongiibacteraceae</taxon>
        <taxon>Zhongshania</taxon>
    </lineage>
</organism>
<accession>A0ABS6VVW9</accession>
<reference evidence="1" key="1">
    <citation type="submission" date="2021-07" db="EMBL/GenBank/DDBJ databases">
        <title>Zhongshania sp. CAU 1632 isolated from seawater.</title>
        <authorList>
            <person name="Kim W."/>
        </authorList>
    </citation>
    <scope>NUCLEOTIDE SEQUENCE</scope>
    <source>
        <strain evidence="1">CAU 1632</strain>
    </source>
</reference>
<evidence type="ECO:0000313" key="2">
    <source>
        <dbReference type="Proteomes" id="UP001166291"/>
    </source>
</evidence>
<dbReference type="EMBL" id="JAHWDQ010000004">
    <property type="protein sequence ID" value="MBW2942164.1"/>
    <property type="molecule type" value="Genomic_DNA"/>
</dbReference>
<comment type="caution">
    <text evidence="1">The sequence shown here is derived from an EMBL/GenBank/DDBJ whole genome shotgun (WGS) entry which is preliminary data.</text>
</comment>
<keyword evidence="2" id="KW-1185">Reference proteome</keyword>
<proteinExistence type="predicted"/>